<reference evidence="1 2" key="1">
    <citation type="journal article" date="2012" name="Science">
        <title>The Paleozoic origin of enzymatic lignin decomposition reconstructed from 31 fungal genomes.</title>
        <authorList>
            <person name="Floudas D."/>
            <person name="Binder M."/>
            <person name="Riley R."/>
            <person name="Barry K."/>
            <person name="Blanchette R.A."/>
            <person name="Henrissat B."/>
            <person name="Martinez A.T."/>
            <person name="Otillar R."/>
            <person name="Spatafora J.W."/>
            <person name="Yadav J.S."/>
            <person name="Aerts A."/>
            <person name="Benoit I."/>
            <person name="Boyd A."/>
            <person name="Carlson A."/>
            <person name="Copeland A."/>
            <person name="Coutinho P.M."/>
            <person name="de Vries R.P."/>
            <person name="Ferreira P."/>
            <person name="Findley K."/>
            <person name="Foster B."/>
            <person name="Gaskell J."/>
            <person name="Glotzer D."/>
            <person name="Gorecki P."/>
            <person name="Heitman J."/>
            <person name="Hesse C."/>
            <person name="Hori C."/>
            <person name="Igarashi K."/>
            <person name="Jurgens J.A."/>
            <person name="Kallen N."/>
            <person name="Kersten P."/>
            <person name="Kohler A."/>
            <person name="Kuees U."/>
            <person name="Kumar T.K.A."/>
            <person name="Kuo A."/>
            <person name="LaButti K."/>
            <person name="Larrondo L.F."/>
            <person name="Lindquist E."/>
            <person name="Ling A."/>
            <person name="Lombard V."/>
            <person name="Lucas S."/>
            <person name="Lundell T."/>
            <person name="Martin R."/>
            <person name="McLaughlin D.J."/>
            <person name="Morgenstern I."/>
            <person name="Morin E."/>
            <person name="Murat C."/>
            <person name="Nagy L.G."/>
            <person name="Nolan M."/>
            <person name="Ohm R.A."/>
            <person name="Patyshakuliyeva A."/>
            <person name="Rokas A."/>
            <person name="Ruiz-Duenas F.J."/>
            <person name="Sabat G."/>
            <person name="Salamov A."/>
            <person name="Samejima M."/>
            <person name="Schmutz J."/>
            <person name="Slot J.C."/>
            <person name="St John F."/>
            <person name="Stenlid J."/>
            <person name="Sun H."/>
            <person name="Sun S."/>
            <person name="Syed K."/>
            <person name="Tsang A."/>
            <person name="Wiebenga A."/>
            <person name="Young D."/>
            <person name="Pisabarro A."/>
            <person name="Eastwood D.C."/>
            <person name="Martin F."/>
            <person name="Cullen D."/>
            <person name="Grigoriev I.V."/>
            <person name="Hibbett D.S."/>
        </authorList>
    </citation>
    <scope>NUCLEOTIDE SEQUENCE [LARGE SCALE GENOMIC DNA]</scope>
    <source>
        <strain evidence="1 2">DJM-731 SS1</strain>
    </source>
</reference>
<dbReference type="CDD" id="cd04301">
    <property type="entry name" value="NAT_SF"/>
    <property type="match status" value="1"/>
</dbReference>
<dbReference type="SUPFAM" id="SSF55729">
    <property type="entry name" value="Acyl-CoA N-acyltransferases (Nat)"/>
    <property type="match status" value="1"/>
</dbReference>
<evidence type="ECO:0000313" key="1">
    <source>
        <dbReference type="EMBL" id="EJU00912.1"/>
    </source>
</evidence>
<dbReference type="AlphaFoldDB" id="M5G4Y1"/>
<dbReference type="STRING" id="1858805.M5G4Y1"/>
<protein>
    <submittedName>
        <fullName evidence="1">Uncharacterized protein</fullName>
    </submittedName>
</protein>
<organism evidence="1 2">
    <name type="scientific">Dacryopinax primogenitus (strain DJM 731)</name>
    <name type="common">Brown rot fungus</name>
    <dbReference type="NCBI Taxonomy" id="1858805"/>
    <lineage>
        <taxon>Eukaryota</taxon>
        <taxon>Fungi</taxon>
        <taxon>Dikarya</taxon>
        <taxon>Basidiomycota</taxon>
        <taxon>Agaricomycotina</taxon>
        <taxon>Dacrymycetes</taxon>
        <taxon>Dacrymycetales</taxon>
        <taxon>Dacrymycetaceae</taxon>
        <taxon>Dacryopinax</taxon>
    </lineage>
</organism>
<dbReference type="Gene3D" id="3.40.630.30">
    <property type="match status" value="1"/>
</dbReference>
<dbReference type="HOGENOM" id="CLU_1767989_0_0_1"/>
<accession>M5G4Y1</accession>
<gene>
    <name evidence="1" type="ORF">DACRYDRAFT_22765</name>
</gene>
<dbReference type="Proteomes" id="UP000030653">
    <property type="component" value="Unassembled WGS sequence"/>
</dbReference>
<dbReference type="InterPro" id="IPR052523">
    <property type="entry name" value="Trichothecene_AcTrans"/>
</dbReference>
<proteinExistence type="predicted"/>
<dbReference type="OMA" id="TERDAWY"/>
<evidence type="ECO:0000313" key="2">
    <source>
        <dbReference type="Proteomes" id="UP000030653"/>
    </source>
</evidence>
<sequence>MWLPADRDVGSTWLALRSGLWKSWFRWGWTGIQRMDYQYTPRCEKVFRQEMERRGLEMKDAWYLVNICVDPAEQGRGYTSLLMSAANSRWPEKPMLLESSTPKSRDVYLHLGFELLEQVNLGRGEVTPEGVLGEDREGITLWCMIKV</sequence>
<dbReference type="PANTHER" id="PTHR42791:SF1">
    <property type="entry name" value="N-ACETYLTRANSFERASE DOMAIN-CONTAINING PROTEIN"/>
    <property type="match status" value="1"/>
</dbReference>
<dbReference type="OrthoDB" id="544277at2759"/>
<keyword evidence="2" id="KW-1185">Reference proteome</keyword>
<dbReference type="PANTHER" id="PTHR42791">
    <property type="entry name" value="GNAT FAMILY ACETYLTRANSFERASE"/>
    <property type="match status" value="1"/>
</dbReference>
<dbReference type="EMBL" id="JH795865">
    <property type="protein sequence ID" value="EJU00912.1"/>
    <property type="molecule type" value="Genomic_DNA"/>
</dbReference>
<dbReference type="InterPro" id="IPR016181">
    <property type="entry name" value="Acyl_CoA_acyltransferase"/>
</dbReference>
<name>M5G4Y1_DACPD</name>
<dbReference type="GeneID" id="63688007"/>
<dbReference type="RefSeq" id="XP_040627809.1">
    <property type="nucleotide sequence ID" value="XM_040772945.1"/>
</dbReference>